<evidence type="ECO:0000256" key="1">
    <source>
        <dbReference type="SAM" id="MobiDB-lite"/>
    </source>
</evidence>
<keyword evidence="3" id="KW-1185">Reference proteome</keyword>
<feature type="region of interest" description="Disordered" evidence="1">
    <location>
        <begin position="112"/>
        <end position="150"/>
    </location>
</feature>
<gene>
    <name evidence="2" type="ORF">WISP_116671</name>
</gene>
<name>A0ABQ9CTS0_9PASS</name>
<proteinExistence type="predicted"/>
<evidence type="ECO:0000313" key="3">
    <source>
        <dbReference type="Proteomes" id="UP001145742"/>
    </source>
</evidence>
<accession>A0ABQ9CTS0</accession>
<evidence type="ECO:0000313" key="2">
    <source>
        <dbReference type="EMBL" id="KAJ7409102.1"/>
    </source>
</evidence>
<dbReference type="Proteomes" id="UP001145742">
    <property type="component" value="Unassembled WGS sequence"/>
</dbReference>
<comment type="caution">
    <text evidence="2">The sequence shown here is derived from an EMBL/GenBank/DDBJ whole genome shotgun (WGS) entry which is preliminary data.</text>
</comment>
<sequence>MDEDTTQGCDIHLATDVHMDENTTQGCDILLTSDPSVDEDVFLKADTSLPTHITASHSGVLHIQSIRGPVVTGAKDTVLHQKVLLQGTPEHFHCSVKAMGTNQEHHSTVPMPMPHGDTSGISPSTRPPHSGYTRRGPQLTAVFPAHPKHS</sequence>
<reference evidence="2" key="1">
    <citation type="submission" date="2019-10" db="EMBL/GenBank/DDBJ databases">
        <authorList>
            <person name="Soares A.E.R."/>
            <person name="Aleixo A."/>
            <person name="Schneider P."/>
            <person name="Miyaki C.Y."/>
            <person name="Schneider M.P."/>
            <person name="Mello C."/>
            <person name="Vasconcelos A.T.R."/>
        </authorList>
    </citation>
    <scope>NUCLEOTIDE SEQUENCE</scope>
    <source>
        <tissue evidence="2">Muscle</tissue>
    </source>
</reference>
<organism evidence="2 3">
    <name type="scientific">Willisornis vidua</name>
    <name type="common">Xingu scale-backed antbird</name>
    <dbReference type="NCBI Taxonomy" id="1566151"/>
    <lineage>
        <taxon>Eukaryota</taxon>
        <taxon>Metazoa</taxon>
        <taxon>Chordata</taxon>
        <taxon>Craniata</taxon>
        <taxon>Vertebrata</taxon>
        <taxon>Euteleostomi</taxon>
        <taxon>Archelosauria</taxon>
        <taxon>Archosauria</taxon>
        <taxon>Dinosauria</taxon>
        <taxon>Saurischia</taxon>
        <taxon>Theropoda</taxon>
        <taxon>Coelurosauria</taxon>
        <taxon>Aves</taxon>
        <taxon>Neognathae</taxon>
        <taxon>Neoaves</taxon>
        <taxon>Telluraves</taxon>
        <taxon>Australaves</taxon>
        <taxon>Passeriformes</taxon>
        <taxon>Thamnophilidae</taxon>
        <taxon>Willisornis</taxon>
    </lineage>
</organism>
<dbReference type="EMBL" id="WHWB01034498">
    <property type="protein sequence ID" value="KAJ7409102.1"/>
    <property type="molecule type" value="Genomic_DNA"/>
</dbReference>
<protein>
    <submittedName>
        <fullName evidence="2">Uncharacterized protein</fullName>
    </submittedName>
</protein>